<comment type="caution">
    <text evidence="1">The sequence shown here is derived from an EMBL/GenBank/DDBJ whole genome shotgun (WGS) entry which is preliminary data.</text>
</comment>
<evidence type="ECO:0000313" key="2">
    <source>
        <dbReference type="Proteomes" id="UP000003303"/>
    </source>
</evidence>
<organism evidence="1 2">
    <name type="scientific">Porphyromonas uenonis 60-3</name>
    <dbReference type="NCBI Taxonomy" id="596327"/>
    <lineage>
        <taxon>Bacteria</taxon>
        <taxon>Pseudomonadati</taxon>
        <taxon>Bacteroidota</taxon>
        <taxon>Bacteroidia</taxon>
        <taxon>Bacteroidales</taxon>
        <taxon>Porphyromonadaceae</taxon>
        <taxon>Porphyromonas</taxon>
    </lineage>
</organism>
<accession>C2MEH6</accession>
<gene>
    <name evidence="1" type="ORF">PORUE0001_0800</name>
</gene>
<keyword evidence="2" id="KW-1185">Reference proteome</keyword>
<proteinExistence type="predicted"/>
<name>C2MEH6_9PORP</name>
<dbReference type="EMBL" id="ACLR01000242">
    <property type="protein sequence ID" value="EEK15878.1"/>
    <property type="molecule type" value="Genomic_DNA"/>
</dbReference>
<dbReference type="Proteomes" id="UP000003303">
    <property type="component" value="Unassembled WGS sequence"/>
</dbReference>
<reference evidence="1 2" key="1">
    <citation type="submission" date="2009-04" db="EMBL/GenBank/DDBJ databases">
        <authorList>
            <person name="Sebastian Y."/>
            <person name="Madupu R."/>
            <person name="Durkin A.S."/>
            <person name="Torralba M."/>
            <person name="Methe B."/>
            <person name="Sutton G.G."/>
            <person name="Strausberg R.L."/>
            <person name="Nelson K.E."/>
        </authorList>
    </citation>
    <scope>NUCLEOTIDE SEQUENCE [LARGE SCALE GENOMIC DNA]</scope>
    <source>
        <strain evidence="1 2">60-3</strain>
    </source>
</reference>
<evidence type="ECO:0000313" key="1">
    <source>
        <dbReference type="EMBL" id="EEK15878.1"/>
    </source>
</evidence>
<dbReference type="AlphaFoldDB" id="C2MEH6"/>
<protein>
    <submittedName>
        <fullName evidence="1">Uncharacterized protein</fullName>
    </submittedName>
</protein>
<sequence>MRSVLYREVEMFSLASLRLSFAQGLFRSVSHGEDDPQPHE</sequence>